<dbReference type="RefSeq" id="WP_242021266.1">
    <property type="nucleotide sequence ID" value="NZ_JAMPKX010000002.1"/>
</dbReference>
<sequence>MMLRAIDRDLWVAEQPLRYFGLGIGTRMTVIRLVGNQLVVVSPIQVSEELVDELNKLGTVTHIIAPNLYHYQFVTGFKAAYPAATVWATAGLSAKKPELTIDQAISGGSNSPWEGIERLFFDGFKTLSPSGPDPLEEWVFFHAASRTLILTDTAFCFDESSPWLTQLVTKLGGGYKSLSPSLLERVATRDKEKVKASAEQVLRWDFERVIVAHGSIVEQGGKQQFQRGYEQFLGCSLQDSSTTV</sequence>
<dbReference type="EMBL" id="JAMPKX010000002">
    <property type="protein sequence ID" value="MEP0946274.1"/>
    <property type="molecule type" value="Genomic_DNA"/>
</dbReference>
<protein>
    <submittedName>
        <fullName evidence="1">DUF4336 domain-containing protein</fullName>
    </submittedName>
</protein>
<comment type="caution">
    <text evidence="1">The sequence shown here is derived from an EMBL/GenBank/DDBJ whole genome shotgun (WGS) entry which is preliminary data.</text>
</comment>
<dbReference type="PANTHER" id="PTHR33835">
    <property type="entry name" value="YALI0C07656P"/>
    <property type="match status" value="1"/>
</dbReference>
<accession>A0ABV0K0G8</accession>
<evidence type="ECO:0000313" key="1">
    <source>
        <dbReference type="EMBL" id="MEP0946274.1"/>
    </source>
</evidence>
<evidence type="ECO:0000313" key="2">
    <source>
        <dbReference type="Proteomes" id="UP001482513"/>
    </source>
</evidence>
<dbReference type="PANTHER" id="PTHR33835:SF1">
    <property type="entry name" value="METALLO-BETA-LACTAMASE DOMAIN-CONTAINING PROTEIN"/>
    <property type="match status" value="1"/>
</dbReference>
<dbReference type="Pfam" id="PF14234">
    <property type="entry name" value="DUF4336"/>
    <property type="match status" value="1"/>
</dbReference>
<name>A0ABV0K0G8_9CYAN</name>
<gene>
    <name evidence="1" type="ORF">NC992_05270</name>
</gene>
<organism evidence="1 2">
    <name type="scientific">Leptolyngbya subtilissima DQ-A4</name>
    <dbReference type="NCBI Taxonomy" id="2933933"/>
    <lineage>
        <taxon>Bacteria</taxon>
        <taxon>Bacillati</taxon>
        <taxon>Cyanobacteriota</taxon>
        <taxon>Cyanophyceae</taxon>
        <taxon>Leptolyngbyales</taxon>
        <taxon>Leptolyngbyaceae</taxon>
        <taxon>Leptolyngbya group</taxon>
        <taxon>Leptolyngbya</taxon>
    </lineage>
</organism>
<dbReference type="Proteomes" id="UP001482513">
    <property type="component" value="Unassembled WGS sequence"/>
</dbReference>
<proteinExistence type="predicted"/>
<keyword evidence="2" id="KW-1185">Reference proteome</keyword>
<dbReference type="SUPFAM" id="SSF56281">
    <property type="entry name" value="Metallo-hydrolase/oxidoreductase"/>
    <property type="match status" value="1"/>
</dbReference>
<dbReference type="InterPro" id="IPR025638">
    <property type="entry name" value="DUF4336"/>
</dbReference>
<reference evidence="1 2" key="1">
    <citation type="submission" date="2022-04" db="EMBL/GenBank/DDBJ databases">
        <title>Positive selection, recombination, and allopatry shape intraspecific diversity of widespread and dominant cyanobacteria.</title>
        <authorList>
            <person name="Wei J."/>
            <person name="Shu W."/>
            <person name="Hu C."/>
        </authorList>
    </citation>
    <scope>NUCLEOTIDE SEQUENCE [LARGE SCALE GENOMIC DNA]</scope>
    <source>
        <strain evidence="1 2">DQ-A4</strain>
    </source>
</reference>
<dbReference type="InterPro" id="IPR036866">
    <property type="entry name" value="RibonucZ/Hydroxyglut_hydro"/>
</dbReference>